<organism evidence="1 2">
    <name type="scientific">Triticum urartu</name>
    <name type="common">Red wild einkorn</name>
    <name type="synonym">Crithodium urartu</name>
    <dbReference type="NCBI Taxonomy" id="4572"/>
    <lineage>
        <taxon>Eukaryota</taxon>
        <taxon>Viridiplantae</taxon>
        <taxon>Streptophyta</taxon>
        <taxon>Embryophyta</taxon>
        <taxon>Tracheophyta</taxon>
        <taxon>Spermatophyta</taxon>
        <taxon>Magnoliopsida</taxon>
        <taxon>Liliopsida</taxon>
        <taxon>Poales</taxon>
        <taxon>Poaceae</taxon>
        <taxon>BOP clade</taxon>
        <taxon>Pooideae</taxon>
        <taxon>Triticodae</taxon>
        <taxon>Triticeae</taxon>
        <taxon>Triticinae</taxon>
        <taxon>Triticum</taxon>
    </lineage>
</organism>
<name>A0A8R7QD40_TRIUA</name>
<reference evidence="1" key="2">
    <citation type="submission" date="2018-03" db="EMBL/GenBank/DDBJ databases">
        <title>The Triticum urartu genome reveals the dynamic nature of wheat genome evolution.</title>
        <authorList>
            <person name="Ling H."/>
            <person name="Ma B."/>
            <person name="Shi X."/>
            <person name="Liu H."/>
            <person name="Dong L."/>
            <person name="Sun H."/>
            <person name="Cao Y."/>
            <person name="Gao Q."/>
            <person name="Zheng S."/>
            <person name="Li Y."/>
            <person name="Yu Y."/>
            <person name="Du H."/>
            <person name="Qi M."/>
            <person name="Li Y."/>
            <person name="Yu H."/>
            <person name="Cui Y."/>
            <person name="Wang N."/>
            <person name="Chen C."/>
            <person name="Wu H."/>
            <person name="Zhao Y."/>
            <person name="Zhang J."/>
            <person name="Li Y."/>
            <person name="Zhou W."/>
            <person name="Zhang B."/>
            <person name="Hu W."/>
            <person name="Eijk M."/>
            <person name="Tang J."/>
            <person name="Witsenboer H."/>
            <person name="Zhao S."/>
            <person name="Li Z."/>
            <person name="Zhang A."/>
            <person name="Wang D."/>
            <person name="Liang C."/>
        </authorList>
    </citation>
    <scope>NUCLEOTIDE SEQUENCE [LARGE SCALE GENOMIC DNA]</scope>
    <source>
        <strain evidence="1">cv. G1812</strain>
    </source>
</reference>
<reference evidence="2" key="1">
    <citation type="journal article" date="2013" name="Nature">
        <title>Draft genome of the wheat A-genome progenitor Triticum urartu.</title>
        <authorList>
            <person name="Ling H.Q."/>
            <person name="Zhao S."/>
            <person name="Liu D."/>
            <person name="Wang J."/>
            <person name="Sun H."/>
            <person name="Zhang C."/>
            <person name="Fan H."/>
            <person name="Li D."/>
            <person name="Dong L."/>
            <person name="Tao Y."/>
            <person name="Gao C."/>
            <person name="Wu H."/>
            <person name="Li Y."/>
            <person name="Cui Y."/>
            <person name="Guo X."/>
            <person name="Zheng S."/>
            <person name="Wang B."/>
            <person name="Yu K."/>
            <person name="Liang Q."/>
            <person name="Yang W."/>
            <person name="Lou X."/>
            <person name="Chen J."/>
            <person name="Feng M."/>
            <person name="Jian J."/>
            <person name="Zhang X."/>
            <person name="Luo G."/>
            <person name="Jiang Y."/>
            <person name="Liu J."/>
            <person name="Wang Z."/>
            <person name="Sha Y."/>
            <person name="Zhang B."/>
            <person name="Wu H."/>
            <person name="Tang D."/>
            <person name="Shen Q."/>
            <person name="Xue P."/>
            <person name="Zou S."/>
            <person name="Wang X."/>
            <person name="Liu X."/>
            <person name="Wang F."/>
            <person name="Yang Y."/>
            <person name="An X."/>
            <person name="Dong Z."/>
            <person name="Zhang K."/>
            <person name="Zhang X."/>
            <person name="Luo M.C."/>
            <person name="Dvorak J."/>
            <person name="Tong Y."/>
            <person name="Wang J."/>
            <person name="Yang H."/>
            <person name="Li Z."/>
            <person name="Wang D."/>
            <person name="Zhang A."/>
            <person name="Wang J."/>
        </authorList>
    </citation>
    <scope>NUCLEOTIDE SEQUENCE</scope>
    <source>
        <strain evidence="2">cv. G1812</strain>
    </source>
</reference>
<dbReference type="AlphaFoldDB" id="A0A8R7QD40"/>
<protein>
    <submittedName>
        <fullName evidence="1">Uncharacterized protein</fullName>
    </submittedName>
</protein>
<keyword evidence="2" id="KW-1185">Reference proteome</keyword>
<proteinExistence type="predicted"/>
<dbReference type="Gramene" id="TuG1812G0500000840.01.T01">
    <property type="protein sequence ID" value="TuG1812G0500000840.01.T01.cds315919"/>
    <property type="gene ID" value="TuG1812G0500000840.01"/>
</dbReference>
<sequence length="91" mass="9895">SGGRSGSSDEWASLLHDAKPDDVEEIAHWIALRWSRLDPGGNGNFGSATTVTHRRSASDIVGPSHLSHNFDRSSLSRYAAPHCKLNLLRMG</sequence>
<evidence type="ECO:0000313" key="2">
    <source>
        <dbReference type="Proteomes" id="UP000015106"/>
    </source>
</evidence>
<dbReference type="Proteomes" id="UP000015106">
    <property type="component" value="Chromosome 5"/>
</dbReference>
<evidence type="ECO:0000313" key="1">
    <source>
        <dbReference type="EnsemblPlants" id="TuG1812G0500000840.01.T01.cds315919"/>
    </source>
</evidence>
<accession>A0A8R7QD40</accession>
<dbReference type="EnsemblPlants" id="TuG1812G0500000840.01.T01">
    <property type="protein sequence ID" value="TuG1812G0500000840.01.T01.cds315919"/>
    <property type="gene ID" value="TuG1812G0500000840.01"/>
</dbReference>
<reference evidence="1" key="3">
    <citation type="submission" date="2022-06" db="UniProtKB">
        <authorList>
            <consortium name="EnsemblPlants"/>
        </authorList>
    </citation>
    <scope>IDENTIFICATION</scope>
</reference>